<dbReference type="InterPro" id="IPR003347">
    <property type="entry name" value="JmjC_dom"/>
</dbReference>
<dbReference type="SUPFAM" id="SSF51197">
    <property type="entry name" value="Clavaminate synthase-like"/>
    <property type="match status" value="1"/>
</dbReference>
<keyword evidence="2" id="KW-0677">Repeat</keyword>
<dbReference type="Proteomes" id="UP000694872">
    <property type="component" value="Unplaced"/>
</dbReference>
<reference evidence="5" key="1">
    <citation type="submission" date="2025-08" db="UniProtKB">
        <authorList>
            <consortium name="RefSeq"/>
        </authorList>
    </citation>
    <scope>IDENTIFICATION</scope>
</reference>
<evidence type="ECO:0000313" key="5">
    <source>
        <dbReference type="RefSeq" id="XP_013167957.1"/>
    </source>
</evidence>
<dbReference type="CDD" id="cd21340">
    <property type="entry name" value="PPP1R42"/>
    <property type="match status" value="1"/>
</dbReference>
<feature type="domain" description="JmjC" evidence="4">
    <location>
        <begin position="484"/>
        <end position="681"/>
    </location>
</feature>
<dbReference type="Pfam" id="PF12799">
    <property type="entry name" value="LRR_4"/>
    <property type="match status" value="1"/>
</dbReference>
<evidence type="ECO:0000256" key="2">
    <source>
        <dbReference type="ARBA" id="ARBA00022737"/>
    </source>
</evidence>
<dbReference type="SMART" id="SM00558">
    <property type="entry name" value="JmjC"/>
    <property type="match status" value="1"/>
</dbReference>
<proteinExistence type="predicted"/>
<gene>
    <name evidence="5" type="primary">LOC106117937</name>
</gene>
<dbReference type="PANTHER" id="PTHR12461:SF99">
    <property type="entry name" value="BIFUNCTIONAL PEPTIDASE AND (3S)-LYSYL HYDROXYLASE JMJD7"/>
    <property type="match status" value="1"/>
</dbReference>
<dbReference type="Gene3D" id="3.80.10.10">
    <property type="entry name" value="Ribonuclease Inhibitor"/>
    <property type="match status" value="2"/>
</dbReference>
<dbReference type="PANTHER" id="PTHR12461">
    <property type="entry name" value="HYPOXIA-INDUCIBLE FACTOR 1 ALPHA INHIBITOR-RELATED"/>
    <property type="match status" value="1"/>
</dbReference>
<dbReference type="CTD" id="100137047"/>
<dbReference type="InterPro" id="IPR032675">
    <property type="entry name" value="LRR_dom_sf"/>
</dbReference>
<dbReference type="SMART" id="SM00365">
    <property type="entry name" value="LRR_SD22"/>
    <property type="match status" value="2"/>
</dbReference>
<dbReference type="Pfam" id="PF13621">
    <property type="entry name" value="Cupin_8"/>
    <property type="match status" value="1"/>
</dbReference>
<sequence length="687" mass="79420">MHKAINLKDFKENEELLRKEAKKLNMKKSDLNKRETHLFMFEKNLTTIPKPRNPTHVIYAYYHNNYIYKIDNLDEMYNLTHLHLQWNKISKIEGLDKLTKLKKLYLGSNCICVVENMTGLKYLEELHIEKQNADGPDALCFDPRTMLAIGTTLKILNVSENKLTDMAWVKPLRCLEVLNASKNRLEDVQGTADDLCTLICLVDANFTGNPMTKKHRYKEIIIARCAQLRVLDTIAIHNTSKTFLRSFDKAVRLRQMNFRNKIDMSKQGVEDFFDLNMMRGSTQSAITVGEQAKGRPGLTIIDSTYGFIPRPLLRAKAIPRESFVPPSEPPPSTGNDMSVAPVKGILKKPIYLIHNLNMTDRIAKALKILKEESTALYLGYTIQEIDFIDSLEFHREYVAKNIPVVIKGGCSNWPATLNWNIEYFRQNFSNKIVTVAITPNGLADGITEDKNGVEYFVTPHEVDMPMGEFLNMLDNKSDNIIPYIQRQNSNLTEDFPELIQDVVHDIDFATKAFNKKPDAVNFWMGDERAVTSMHKDPYENIYCVIDGYKDFILIPPTDLPYVPYKKYPQAEFKRINNTWHIEPITLKDYNQKDSKDGLCIEKSEAHSLLPWICVDPLKPDLSAYPRFGKAHLYKVRLHKGDCLYLPSLWYHHVTQSHGCIAVNYWYDMDFDIKYCYYKMLEALCTKF</sequence>
<dbReference type="GeneID" id="106117937"/>
<evidence type="ECO:0000256" key="3">
    <source>
        <dbReference type="SAM" id="Coils"/>
    </source>
</evidence>
<organism evidence="5">
    <name type="scientific">Papilio xuthus</name>
    <name type="common">Asian swallowtail butterfly</name>
    <dbReference type="NCBI Taxonomy" id="66420"/>
    <lineage>
        <taxon>Eukaryota</taxon>
        <taxon>Metazoa</taxon>
        <taxon>Ecdysozoa</taxon>
        <taxon>Arthropoda</taxon>
        <taxon>Hexapoda</taxon>
        <taxon>Insecta</taxon>
        <taxon>Pterygota</taxon>
        <taxon>Neoptera</taxon>
        <taxon>Endopterygota</taxon>
        <taxon>Lepidoptera</taxon>
        <taxon>Glossata</taxon>
        <taxon>Ditrysia</taxon>
        <taxon>Papilionoidea</taxon>
        <taxon>Papilionidae</taxon>
        <taxon>Papilioninae</taxon>
        <taxon>Papilio</taxon>
    </lineage>
</organism>
<protein>
    <submittedName>
        <fullName evidence="5">Uncharacterized protein LOC106117937</fullName>
    </submittedName>
</protein>
<dbReference type="PROSITE" id="PS51184">
    <property type="entry name" value="JMJC"/>
    <property type="match status" value="1"/>
</dbReference>
<name>A0AAJ7E9C5_PAPXU</name>
<dbReference type="InterPro" id="IPR041667">
    <property type="entry name" value="Cupin_8"/>
</dbReference>
<evidence type="ECO:0000259" key="4">
    <source>
        <dbReference type="PROSITE" id="PS51184"/>
    </source>
</evidence>
<dbReference type="Gene3D" id="2.60.120.10">
    <property type="entry name" value="Jelly Rolls"/>
    <property type="match status" value="1"/>
</dbReference>
<dbReference type="InterPro" id="IPR014710">
    <property type="entry name" value="RmlC-like_jellyroll"/>
</dbReference>
<dbReference type="InterPro" id="IPR025875">
    <property type="entry name" value="Leu-rich_rpt_4"/>
</dbReference>
<dbReference type="PROSITE" id="PS51450">
    <property type="entry name" value="LRR"/>
    <property type="match status" value="2"/>
</dbReference>
<keyword evidence="1" id="KW-0433">Leucine-rich repeat</keyword>
<dbReference type="RefSeq" id="XP_013167957.1">
    <property type="nucleotide sequence ID" value="XM_013312503.1"/>
</dbReference>
<dbReference type="InterPro" id="IPR001611">
    <property type="entry name" value="Leu-rich_rpt"/>
</dbReference>
<dbReference type="KEGG" id="pxu:106117937"/>
<keyword evidence="3" id="KW-0175">Coiled coil</keyword>
<evidence type="ECO:0000256" key="1">
    <source>
        <dbReference type="ARBA" id="ARBA00022614"/>
    </source>
</evidence>
<accession>A0AAJ7E9C5</accession>
<feature type="coiled-coil region" evidence="3">
    <location>
        <begin position="7"/>
        <end position="34"/>
    </location>
</feature>
<dbReference type="AlphaFoldDB" id="A0AAJ7E9C5"/>
<dbReference type="SUPFAM" id="SSF52058">
    <property type="entry name" value="L domain-like"/>
    <property type="match status" value="1"/>
</dbReference>